<name>A0A2H0RF83_9BACT</name>
<dbReference type="Proteomes" id="UP000228767">
    <property type="component" value="Unassembled WGS sequence"/>
</dbReference>
<dbReference type="Pfam" id="PF14518">
    <property type="entry name" value="Haem_oxygenas_2"/>
    <property type="match status" value="1"/>
</dbReference>
<proteinExistence type="predicted"/>
<dbReference type="InterPro" id="IPR016084">
    <property type="entry name" value="Haem_Oase-like_multi-hlx"/>
</dbReference>
<comment type="caution">
    <text evidence="1">The sequence shown here is derived from an EMBL/GenBank/DDBJ whole genome shotgun (WGS) entry which is preliminary data.</text>
</comment>
<dbReference type="SUPFAM" id="SSF48613">
    <property type="entry name" value="Heme oxygenase-like"/>
    <property type="match status" value="1"/>
</dbReference>
<gene>
    <name evidence="1" type="ORF">COV10_04395</name>
</gene>
<dbReference type="Gene3D" id="1.20.910.10">
    <property type="entry name" value="Heme oxygenase-like"/>
    <property type="match status" value="1"/>
</dbReference>
<organism evidence="1 2">
    <name type="scientific">Candidatus Vogelbacteria bacterium CG10_big_fil_rev_8_21_14_0_10_51_16</name>
    <dbReference type="NCBI Taxonomy" id="1975045"/>
    <lineage>
        <taxon>Bacteria</taxon>
        <taxon>Candidatus Vogeliibacteriota</taxon>
    </lineage>
</organism>
<sequence>MKNQKEQRTQKRRIERHALKVDKVGIEALLAQAEEALKTLLPLPNTLTTSQAQAIIRRYTACILGNFIPWMASASLSARSLKARQVAEANLYDEVRDDHPAMLRRFAVSAQVFPDGREFAETETIIEPMAVMVREMHGLKTVTLMATLERTSALFIPLLASLSKQCGGRKLTYTEVHGEADVAHALEFTRGLIAEAEEYDQPTEAIKAVFEMATRFLEQIFTPPTV</sequence>
<dbReference type="EMBL" id="PCYI01000029">
    <property type="protein sequence ID" value="PIR44465.1"/>
    <property type="molecule type" value="Genomic_DNA"/>
</dbReference>
<evidence type="ECO:0000313" key="2">
    <source>
        <dbReference type="Proteomes" id="UP000228767"/>
    </source>
</evidence>
<protein>
    <recommendedName>
        <fullName evidence="3">Pyrroloquinoline quinone biosynthesis protein PqqC</fullName>
    </recommendedName>
</protein>
<dbReference type="AlphaFoldDB" id="A0A2H0RF83"/>
<accession>A0A2H0RF83</accession>
<evidence type="ECO:0000313" key="1">
    <source>
        <dbReference type="EMBL" id="PIR44465.1"/>
    </source>
</evidence>
<evidence type="ECO:0008006" key="3">
    <source>
        <dbReference type="Google" id="ProtNLM"/>
    </source>
</evidence>
<reference evidence="1 2" key="1">
    <citation type="submission" date="2017-09" db="EMBL/GenBank/DDBJ databases">
        <title>Depth-based differentiation of microbial function through sediment-hosted aquifers and enrichment of novel symbionts in the deep terrestrial subsurface.</title>
        <authorList>
            <person name="Probst A.J."/>
            <person name="Ladd B."/>
            <person name="Jarett J.K."/>
            <person name="Geller-Mcgrath D.E."/>
            <person name="Sieber C.M."/>
            <person name="Emerson J.B."/>
            <person name="Anantharaman K."/>
            <person name="Thomas B.C."/>
            <person name="Malmstrom R."/>
            <person name="Stieglmeier M."/>
            <person name="Klingl A."/>
            <person name="Woyke T."/>
            <person name="Ryan C.M."/>
            <person name="Banfield J.F."/>
        </authorList>
    </citation>
    <scope>NUCLEOTIDE SEQUENCE [LARGE SCALE GENOMIC DNA]</scope>
    <source>
        <strain evidence="1">CG10_big_fil_rev_8_21_14_0_10_51_16</strain>
    </source>
</reference>